<dbReference type="InterPro" id="IPR016181">
    <property type="entry name" value="Acyl_CoA_acyltransferase"/>
</dbReference>
<dbReference type="RefSeq" id="WP_169299577.1">
    <property type="nucleotide sequence ID" value="NZ_JABBNI010000058.1"/>
</dbReference>
<evidence type="ECO:0000313" key="3">
    <source>
        <dbReference type="Proteomes" id="UP000537131"/>
    </source>
</evidence>
<reference evidence="2 3" key="1">
    <citation type="submission" date="2020-06" db="EMBL/GenBank/DDBJ databases">
        <title>Complete Genome Sequence of Clostridium muelleri sp. nov. P21T, an Acid-Alcohol Producing Acetogen Isolated from Old Hay.</title>
        <authorList>
            <person name="Duncan K.E."/>
            <person name="Tanner R.S."/>
        </authorList>
    </citation>
    <scope>NUCLEOTIDE SEQUENCE [LARGE SCALE GENOMIC DNA]</scope>
    <source>
        <strain evidence="2 3">P21</strain>
    </source>
</reference>
<organism evidence="2 3">
    <name type="scientific">Clostridium muellerianum</name>
    <dbReference type="NCBI Taxonomy" id="2716538"/>
    <lineage>
        <taxon>Bacteria</taxon>
        <taxon>Bacillati</taxon>
        <taxon>Bacillota</taxon>
        <taxon>Clostridia</taxon>
        <taxon>Eubacteriales</taxon>
        <taxon>Clostridiaceae</taxon>
        <taxon>Clostridium</taxon>
    </lineage>
</organism>
<dbReference type="EMBL" id="JABBNI010000058">
    <property type="protein sequence ID" value="NMM64992.1"/>
    <property type="molecule type" value="Genomic_DNA"/>
</dbReference>
<gene>
    <name evidence="2" type="ORF">HBE96_20590</name>
</gene>
<dbReference type="Gene3D" id="3.40.630.30">
    <property type="match status" value="1"/>
</dbReference>
<keyword evidence="2" id="KW-0808">Transferase</keyword>
<dbReference type="CDD" id="cd04301">
    <property type="entry name" value="NAT_SF"/>
    <property type="match status" value="1"/>
</dbReference>
<protein>
    <submittedName>
        <fullName evidence="2">GNAT family N-acetyltransferase</fullName>
    </submittedName>
</protein>
<comment type="caution">
    <text evidence="2">The sequence shown here is derived from an EMBL/GenBank/DDBJ whole genome shotgun (WGS) entry which is preliminary data.</text>
</comment>
<dbReference type="SUPFAM" id="SSF55729">
    <property type="entry name" value="Acyl-CoA N-acyltransferases (Nat)"/>
    <property type="match status" value="1"/>
</dbReference>
<name>A0A7Y0EKZ1_9CLOT</name>
<evidence type="ECO:0000259" key="1">
    <source>
        <dbReference type="PROSITE" id="PS51186"/>
    </source>
</evidence>
<dbReference type="AlphaFoldDB" id="A0A7Y0EKZ1"/>
<evidence type="ECO:0000313" key="2">
    <source>
        <dbReference type="EMBL" id="NMM64992.1"/>
    </source>
</evidence>
<proteinExistence type="predicted"/>
<keyword evidence="3" id="KW-1185">Reference proteome</keyword>
<dbReference type="GO" id="GO:0016747">
    <property type="term" value="F:acyltransferase activity, transferring groups other than amino-acyl groups"/>
    <property type="evidence" value="ECO:0007669"/>
    <property type="project" value="InterPro"/>
</dbReference>
<dbReference type="Proteomes" id="UP000537131">
    <property type="component" value="Unassembled WGS sequence"/>
</dbReference>
<dbReference type="Pfam" id="PF00583">
    <property type="entry name" value="Acetyltransf_1"/>
    <property type="match status" value="1"/>
</dbReference>
<feature type="domain" description="N-acetyltransferase" evidence="1">
    <location>
        <begin position="160"/>
        <end position="320"/>
    </location>
</feature>
<dbReference type="InterPro" id="IPR000182">
    <property type="entry name" value="GNAT_dom"/>
</dbReference>
<accession>A0A7Y0EKZ1</accession>
<sequence length="320" mass="37522">MQSWSSNINYYELSDKYCIVKANPQEFAIYESVYGDKVYNRFAVKHWDLRLAISLDNPFAKYESFYWIKAGELRIGGVLIEPNVLSRLFIIPPFTNLFEIIKLLKKLLIEWSDSSKNIYAYQISKEQSQYFEMLGFWADKNRRWMMRPTEVFDFDYDNTIIVKTPEESNNEEIAKLFYESFRGGIDYQYAAKQDGQECTYDGYLSEVNEYFNICTEEILREASTLIYDKAEKKLIGACLVACIEEWPLVYTIGVNPSYRGNHLATTMIKKALTVLNNNQYTILRLFVTVGNFSESVYYELGFVPGAEFKRFYIPALIRQE</sequence>
<dbReference type="PROSITE" id="PS51186">
    <property type="entry name" value="GNAT"/>
    <property type="match status" value="1"/>
</dbReference>